<keyword evidence="3" id="KW-1185">Reference proteome</keyword>
<organism evidence="2 3">
    <name type="scientific">Grus japonensis</name>
    <name type="common">Japanese crane</name>
    <name type="synonym">Red-crowned crane</name>
    <dbReference type="NCBI Taxonomy" id="30415"/>
    <lineage>
        <taxon>Eukaryota</taxon>
        <taxon>Metazoa</taxon>
        <taxon>Chordata</taxon>
        <taxon>Craniata</taxon>
        <taxon>Vertebrata</taxon>
        <taxon>Euteleostomi</taxon>
        <taxon>Archelosauria</taxon>
        <taxon>Archosauria</taxon>
        <taxon>Dinosauria</taxon>
        <taxon>Saurischia</taxon>
        <taxon>Theropoda</taxon>
        <taxon>Coelurosauria</taxon>
        <taxon>Aves</taxon>
        <taxon>Neognathae</taxon>
        <taxon>Neoaves</taxon>
        <taxon>Gruiformes</taxon>
        <taxon>Gruidae</taxon>
        <taxon>Grus</taxon>
    </lineage>
</organism>
<feature type="region of interest" description="Disordered" evidence="1">
    <location>
        <begin position="1"/>
        <end position="22"/>
    </location>
</feature>
<gene>
    <name evidence="2" type="ORF">GRJ2_003092900</name>
</gene>
<comment type="caution">
    <text evidence="2">The sequence shown here is derived from an EMBL/GenBank/DDBJ whole genome shotgun (WGS) entry which is preliminary data.</text>
</comment>
<protein>
    <submittedName>
        <fullName evidence="2">Uncharacterized protein</fullName>
    </submittedName>
</protein>
<evidence type="ECO:0000313" key="3">
    <source>
        <dbReference type="Proteomes" id="UP001623348"/>
    </source>
</evidence>
<dbReference type="EMBL" id="BAAFJT010000045">
    <property type="protein sequence ID" value="GAB0206273.1"/>
    <property type="molecule type" value="Genomic_DNA"/>
</dbReference>
<dbReference type="Proteomes" id="UP001623348">
    <property type="component" value="Unassembled WGS sequence"/>
</dbReference>
<name>A0ABC9Y883_GRUJA</name>
<evidence type="ECO:0000313" key="2">
    <source>
        <dbReference type="EMBL" id="GAB0206273.1"/>
    </source>
</evidence>
<proteinExistence type="predicted"/>
<sequence>MLSTTTLGSFPSPGEKRGTPITEGGTPFCCYLCCSRAEFLSFKSHQPTLVRCLYWIKNKPLISRRPFLWEPTTLHQTTS</sequence>
<accession>A0ABC9Y883</accession>
<reference evidence="2 3" key="1">
    <citation type="submission" date="2024-06" db="EMBL/GenBank/DDBJ databases">
        <title>The draft genome of Grus japonensis, version 3.</title>
        <authorList>
            <person name="Nabeshima K."/>
            <person name="Suzuki S."/>
            <person name="Onuma M."/>
        </authorList>
    </citation>
    <scope>NUCLEOTIDE SEQUENCE [LARGE SCALE GENOMIC DNA]</scope>
    <source>
        <strain evidence="2 3">451A</strain>
    </source>
</reference>
<evidence type="ECO:0000256" key="1">
    <source>
        <dbReference type="SAM" id="MobiDB-lite"/>
    </source>
</evidence>
<dbReference type="AlphaFoldDB" id="A0ABC9Y883"/>